<dbReference type="AlphaFoldDB" id="A0A398CPH3"/>
<organism evidence="2 3">
    <name type="scientific">Cohnella faecalis</name>
    <dbReference type="NCBI Taxonomy" id="2315694"/>
    <lineage>
        <taxon>Bacteria</taxon>
        <taxon>Bacillati</taxon>
        <taxon>Bacillota</taxon>
        <taxon>Bacilli</taxon>
        <taxon>Bacillales</taxon>
        <taxon>Paenibacillaceae</taxon>
        <taxon>Cohnella</taxon>
    </lineage>
</organism>
<dbReference type="InterPro" id="IPR011990">
    <property type="entry name" value="TPR-like_helical_dom_sf"/>
</dbReference>
<feature type="compositionally biased region" description="Basic residues" evidence="1">
    <location>
        <begin position="189"/>
        <end position="201"/>
    </location>
</feature>
<keyword evidence="3" id="KW-1185">Reference proteome</keyword>
<protein>
    <recommendedName>
        <fullName evidence="4">Tetratricopeptide repeat protein</fullName>
    </recommendedName>
</protein>
<evidence type="ECO:0000256" key="1">
    <source>
        <dbReference type="SAM" id="MobiDB-lite"/>
    </source>
</evidence>
<evidence type="ECO:0000313" key="2">
    <source>
        <dbReference type="EMBL" id="RIE03219.1"/>
    </source>
</evidence>
<evidence type="ECO:0000313" key="3">
    <source>
        <dbReference type="Proteomes" id="UP000266340"/>
    </source>
</evidence>
<dbReference type="EMBL" id="QXJM01000039">
    <property type="protein sequence ID" value="RIE03219.1"/>
    <property type="molecule type" value="Genomic_DNA"/>
</dbReference>
<dbReference type="Gene3D" id="1.25.40.10">
    <property type="entry name" value="Tetratricopeptide repeat domain"/>
    <property type="match status" value="1"/>
</dbReference>
<gene>
    <name evidence="2" type="ORF">D3H35_20170</name>
</gene>
<dbReference type="Proteomes" id="UP000266340">
    <property type="component" value="Unassembled WGS sequence"/>
</dbReference>
<reference evidence="2 3" key="1">
    <citation type="submission" date="2018-09" db="EMBL/GenBank/DDBJ databases">
        <title>Cohnella cavernae sp. nov., isolated from a karst cave.</title>
        <authorList>
            <person name="Zhu H."/>
        </authorList>
    </citation>
    <scope>NUCLEOTIDE SEQUENCE [LARGE SCALE GENOMIC DNA]</scope>
    <source>
        <strain evidence="2 3">K2E09-144</strain>
    </source>
</reference>
<accession>A0A398CPH3</accession>
<feature type="region of interest" description="Disordered" evidence="1">
    <location>
        <begin position="178"/>
        <end position="201"/>
    </location>
</feature>
<name>A0A398CPH3_9BACL</name>
<dbReference type="OrthoDB" id="1807878at2"/>
<sequence>MILIAREKTNPLERLKWAKNGLKLLDKAVAAAPNDSRIRYLRGKSSYRLPEKHFQRTRTVIEDYSFLINQELLQEGHLGAMGVDYSKLTYDLGEAYHRIGRNEDTVRCWTKLEQQTEDPELRQLLRQKLQSLEGKPAIEHIQGNESLKSILLEKAAHATGHLLLKLAKNGMIKVALPMVPKKENERKKEARSKRHKKNKQH</sequence>
<proteinExistence type="predicted"/>
<evidence type="ECO:0008006" key="4">
    <source>
        <dbReference type="Google" id="ProtNLM"/>
    </source>
</evidence>
<comment type="caution">
    <text evidence="2">The sequence shown here is derived from an EMBL/GenBank/DDBJ whole genome shotgun (WGS) entry which is preliminary data.</text>
</comment>